<dbReference type="Proteomes" id="UP001320513">
    <property type="component" value="Unassembled WGS sequence"/>
</dbReference>
<reference evidence="4 5" key="1">
    <citation type="submission" date="2015-12" db="EMBL/GenBank/DDBJ databases">
        <title>Phylogenomics in the description of a new species in the Pseudomonas syringae group.</title>
        <authorList>
            <person name="Busquets A."/>
            <person name="Gomila M."/>
            <person name="Beiki F."/>
            <person name="Rahimian H."/>
            <person name="Mulet M."/>
            <person name="Sanchez D."/>
            <person name="Garcia-Valdes E."/>
            <person name="Lalucat J."/>
        </authorList>
    </citation>
    <scope>NUCLEOTIDE SEQUENCE [LARGE SCALE GENOMIC DNA]</scope>
    <source>
        <strain evidence="4 5">S25</strain>
    </source>
</reference>
<dbReference type="SUPFAM" id="SSF46565">
    <property type="entry name" value="Chaperone J-domain"/>
    <property type="match status" value="1"/>
</dbReference>
<sequence>MSHWQLLDLTPDADERSIKRAYARLLKTHRPDEDPEAFQRLREAYESSLAEARWRAQADDEVIEEPALVTIEDTAAQSTLQADVPALVMTFERVEVLDDVSPPDPSLEQIQQWLDEGKERQVLDALRIWLASDWLLPFERRQQFEQRVLDWLESAPEWSPAFFDAVCQAMHWDEAQGSIPCDYWRWDRLIYRCESRAMEETIRSELARYDADKLHGQAAALLLKPMSDHRRRSMADYFTSLDWQRFTQLAQSIEYQNPDIPRRLGLQPLENWRDWLPPSSYRSIYIFLWLALSAVLIASALLGPGKTGQLGSIIFLPVFVPVVMWIGMKAYHVWAMVAVALGKVDVIISRELIPHRWYRQGAGLLLFRHIVPCLAPAALAWVWSASTTALIPMGPMLVLLGTLYFTDEALSGGQVSLGARALAAIKRKAGRLPWHLLQRESLIAIFAVLGTAGFVYFRMKNLL</sequence>
<keyword evidence="5" id="KW-1185">Reference proteome</keyword>
<feature type="transmembrane region" description="Helical" evidence="2">
    <location>
        <begin position="310"/>
        <end position="327"/>
    </location>
</feature>
<protein>
    <submittedName>
        <fullName evidence="4">Heat-shock protein</fullName>
    </submittedName>
</protein>
<organism evidence="4 5">
    <name type="scientific">Pseudomonas maioricensis</name>
    <dbReference type="NCBI Taxonomy" id="1766623"/>
    <lineage>
        <taxon>Bacteria</taxon>
        <taxon>Pseudomonadati</taxon>
        <taxon>Pseudomonadota</taxon>
        <taxon>Gammaproteobacteria</taxon>
        <taxon>Pseudomonadales</taxon>
        <taxon>Pseudomonadaceae</taxon>
        <taxon>Pseudomonas</taxon>
    </lineage>
</organism>
<dbReference type="SMART" id="SM00271">
    <property type="entry name" value="DnaJ"/>
    <property type="match status" value="1"/>
</dbReference>
<feature type="transmembrane region" description="Helical" evidence="2">
    <location>
        <begin position="441"/>
        <end position="459"/>
    </location>
</feature>
<keyword evidence="2" id="KW-0472">Membrane</keyword>
<feature type="transmembrane region" description="Helical" evidence="2">
    <location>
        <begin position="333"/>
        <end position="353"/>
    </location>
</feature>
<dbReference type="EMBL" id="LOHG01000005">
    <property type="protein sequence ID" value="MCI8210012.1"/>
    <property type="molecule type" value="Genomic_DNA"/>
</dbReference>
<evidence type="ECO:0000313" key="4">
    <source>
        <dbReference type="EMBL" id="MCI8210012.1"/>
    </source>
</evidence>
<gene>
    <name evidence="4" type="ORF">AUC61_10745</name>
</gene>
<dbReference type="InterPro" id="IPR001623">
    <property type="entry name" value="DnaJ_domain"/>
</dbReference>
<dbReference type="RefSeq" id="WP_243245975.1">
    <property type="nucleotide sequence ID" value="NZ_LOHG01000005.1"/>
</dbReference>
<proteinExistence type="predicted"/>
<keyword evidence="2" id="KW-0812">Transmembrane</keyword>
<evidence type="ECO:0000256" key="2">
    <source>
        <dbReference type="SAM" id="Phobius"/>
    </source>
</evidence>
<evidence type="ECO:0000256" key="1">
    <source>
        <dbReference type="ARBA" id="ARBA00023186"/>
    </source>
</evidence>
<name>A0ABS9ZHV1_9PSED</name>
<dbReference type="CDD" id="cd06257">
    <property type="entry name" value="DnaJ"/>
    <property type="match status" value="1"/>
</dbReference>
<accession>A0ABS9ZHV1</accession>
<feature type="domain" description="J" evidence="3">
    <location>
        <begin position="2"/>
        <end position="62"/>
    </location>
</feature>
<feature type="transmembrane region" description="Helical" evidence="2">
    <location>
        <begin position="284"/>
        <end position="303"/>
    </location>
</feature>
<keyword evidence="1" id="KW-0143">Chaperone</keyword>
<dbReference type="Pfam" id="PF00226">
    <property type="entry name" value="DnaJ"/>
    <property type="match status" value="1"/>
</dbReference>
<keyword evidence="2" id="KW-1133">Transmembrane helix</keyword>
<evidence type="ECO:0000259" key="3">
    <source>
        <dbReference type="PROSITE" id="PS50076"/>
    </source>
</evidence>
<dbReference type="PROSITE" id="PS50076">
    <property type="entry name" value="DNAJ_2"/>
    <property type="match status" value="1"/>
</dbReference>
<evidence type="ECO:0000313" key="5">
    <source>
        <dbReference type="Proteomes" id="UP001320513"/>
    </source>
</evidence>
<dbReference type="InterPro" id="IPR036869">
    <property type="entry name" value="J_dom_sf"/>
</dbReference>
<dbReference type="Gene3D" id="1.10.287.110">
    <property type="entry name" value="DnaJ domain"/>
    <property type="match status" value="1"/>
</dbReference>
<comment type="caution">
    <text evidence="4">The sequence shown here is derived from an EMBL/GenBank/DDBJ whole genome shotgun (WGS) entry which is preliminary data.</text>
</comment>
<feature type="transmembrane region" description="Helical" evidence="2">
    <location>
        <begin position="365"/>
        <end position="383"/>
    </location>
</feature>